<dbReference type="SUPFAM" id="SSF52402">
    <property type="entry name" value="Adenine nucleotide alpha hydrolases-like"/>
    <property type="match status" value="1"/>
</dbReference>
<name>A0ABP5IDE4_9MICO</name>
<dbReference type="SUPFAM" id="SSF52467">
    <property type="entry name" value="DHS-like NAD/FAD-binding domain"/>
    <property type="match status" value="1"/>
</dbReference>
<dbReference type="InterPro" id="IPR001308">
    <property type="entry name" value="ETF_a/FixB"/>
</dbReference>
<dbReference type="RefSeq" id="WP_291793294.1">
    <property type="nucleotide sequence ID" value="NZ_BAAAPZ010000006.1"/>
</dbReference>
<evidence type="ECO:0000256" key="8">
    <source>
        <dbReference type="ARBA" id="ARBA00025649"/>
    </source>
</evidence>
<dbReference type="EMBL" id="BAAAPZ010000006">
    <property type="protein sequence ID" value="GAA2096627.1"/>
    <property type="molecule type" value="Genomic_DNA"/>
</dbReference>
<accession>A0ABP5IDE4</accession>
<keyword evidence="11" id="KW-1185">Reference proteome</keyword>
<sequence>MSEVLVLVDHADGSVRKSTFELLTAAARIGEPVAVFVGDAAAGEAAAPTLGEYGAAKVLVASDAAYSEYLVAPAAELLAHLVTERQPAAVLVPASADGREIAARAAIKTGSGLITDAVDVAADATASKSVFAAAYNSTAKVTAGTPFIAVKPNSVSAEPASGAAAVESVSFAPSDASKTARVVRVEEKPASGRPNLTEAAIVVSGGRGTGGDFSPVEALADALGAAVGASRAAVDAGWYPHSHQVGQTGKAVSPQLYVAAGISGAIQHRAGMQTSKNIVAINKDDEAPIFELADYGVVGDLFSVLPQATEAVNARK</sequence>
<dbReference type="Gene3D" id="3.40.50.620">
    <property type="entry name" value="HUPs"/>
    <property type="match status" value="1"/>
</dbReference>
<evidence type="ECO:0000256" key="3">
    <source>
        <dbReference type="ARBA" id="ARBA00011355"/>
    </source>
</evidence>
<keyword evidence="6" id="KW-0274">FAD</keyword>
<dbReference type="InterPro" id="IPR014731">
    <property type="entry name" value="ETF_asu_C"/>
</dbReference>
<evidence type="ECO:0000256" key="6">
    <source>
        <dbReference type="ARBA" id="ARBA00022827"/>
    </source>
</evidence>
<evidence type="ECO:0000256" key="2">
    <source>
        <dbReference type="ARBA" id="ARBA00005817"/>
    </source>
</evidence>
<evidence type="ECO:0000313" key="10">
    <source>
        <dbReference type="EMBL" id="GAA2096627.1"/>
    </source>
</evidence>
<dbReference type="Pfam" id="PF01012">
    <property type="entry name" value="ETF"/>
    <property type="match status" value="1"/>
</dbReference>
<comment type="function">
    <text evidence="8">The electron transfer flavoprotein serves as a specific electron acceptor for other dehydrogenases. It transfers the electrons to the main respiratory chain via ETF-ubiquinone oxidoreductase (ETF dehydrogenase).</text>
</comment>
<comment type="cofactor">
    <cofactor evidence="1">
        <name>FAD</name>
        <dbReference type="ChEBI" id="CHEBI:57692"/>
    </cofactor>
</comment>
<feature type="domain" description="Electron transfer flavoprotein alpha/beta-subunit N-terminal" evidence="9">
    <location>
        <begin position="4"/>
        <end position="187"/>
    </location>
</feature>
<evidence type="ECO:0000256" key="4">
    <source>
        <dbReference type="ARBA" id="ARBA00022448"/>
    </source>
</evidence>
<dbReference type="Gene3D" id="3.40.50.1220">
    <property type="entry name" value="TPP-binding domain"/>
    <property type="match status" value="1"/>
</dbReference>
<dbReference type="PROSITE" id="PS00696">
    <property type="entry name" value="ETF_ALPHA"/>
    <property type="match status" value="1"/>
</dbReference>
<dbReference type="InterPro" id="IPR018206">
    <property type="entry name" value="ETF_asu_C_CS"/>
</dbReference>
<evidence type="ECO:0000256" key="1">
    <source>
        <dbReference type="ARBA" id="ARBA00001974"/>
    </source>
</evidence>
<keyword evidence="4" id="KW-0813">Transport</keyword>
<evidence type="ECO:0000313" key="11">
    <source>
        <dbReference type="Proteomes" id="UP001500984"/>
    </source>
</evidence>
<gene>
    <name evidence="10" type="ORF">GCM10009823_16870</name>
</gene>
<evidence type="ECO:0000256" key="5">
    <source>
        <dbReference type="ARBA" id="ARBA00022630"/>
    </source>
</evidence>
<comment type="similarity">
    <text evidence="2">Belongs to the ETF alpha-subunit/FixB family.</text>
</comment>
<dbReference type="InterPro" id="IPR029035">
    <property type="entry name" value="DHS-like_NAD/FAD-binding_dom"/>
</dbReference>
<dbReference type="Pfam" id="PF00766">
    <property type="entry name" value="ETF_alpha"/>
    <property type="match status" value="1"/>
</dbReference>
<organism evidence="10 11">
    <name type="scientific">Brevibacterium salitolerans</name>
    <dbReference type="NCBI Taxonomy" id="1403566"/>
    <lineage>
        <taxon>Bacteria</taxon>
        <taxon>Bacillati</taxon>
        <taxon>Actinomycetota</taxon>
        <taxon>Actinomycetes</taxon>
        <taxon>Micrococcales</taxon>
        <taxon>Brevibacteriaceae</taxon>
        <taxon>Brevibacterium</taxon>
    </lineage>
</organism>
<reference evidence="11" key="1">
    <citation type="journal article" date="2019" name="Int. J. Syst. Evol. Microbiol.">
        <title>The Global Catalogue of Microorganisms (GCM) 10K type strain sequencing project: providing services to taxonomists for standard genome sequencing and annotation.</title>
        <authorList>
            <consortium name="The Broad Institute Genomics Platform"/>
            <consortium name="The Broad Institute Genome Sequencing Center for Infectious Disease"/>
            <person name="Wu L."/>
            <person name="Ma J."/>
        </authorList>
    </citation>
    <scope>NUCLEOTIDE SEQUENCE [LARGE SCALE GENOMIC DNA]</scope>
    <source>
        <strain evidence="11">JCM 15900</strain>
    </source>
</reference>
<dbReference type="PANTHER" id="PTHR43153:SF1">
    <property type="entry name" value="ELECTRON TRANSFER FLAVOPROTEIN SUBUNIT ALPHA, MITOCHONDRIAL"/>
    <property type="match status" value="1"/>
</dbReference>
<dbReference type="PIRSF" id="PIRSF000089">
    <property type="entry name" value="Electra_flavoP_a"/>
    <property type="match status" value="1"/>
</dbReference>
<evidence type="ECO:0000256" key="7">
    <source>
        <dbReference type="ARBA" id="ARBA00022982"/>
    </source>
</evidence>
<dbReference type="InterPro" id="IPR014730">
    <property type="entry name" value="ETF_a/b_N"/>
</dbReference>
<dbReference type="SMART" id="SM00893">
    <property type="entry name" value="ETF"/>
    <property type="match status" value="1"/>
</dbReference>
<dbReference type="PANTHER" id="PTHR43153">
    <property type="entry name" value="ELECTRON TRANSFER FLAVOPROTEIN ALPHA"/>
    <property type="match status" value="1"/>
</dbReference>
<keyword evidence="5" id="KW-0285">Flavoprotein</keyword>
<comment type="subunit">
    <text evidence="3">Heterodimer of an alpha and a beta subunit.</text>
</comment>
<dbReference type="Proteomes" id="UP001500984">
    <property type="component" value="Unassembled WGS sequence"/>
</dbReference>
<proteinExistence type="inferred from homology"/>
<keyword evidence="7" id="KW-0249">Electron transport</keyword>
<dbReference type="InterPro" id="IPR014729">
    <property type="entry name" value="Rossmann-like_a/b/a_fold"/>
</dbReference>
<protein>
    <submittedName>
        <fullName evidence="10">Electron transfer flavoprotein subunit alpha/FixB family protein</fullName>
    </submittedName>
</protein>
<evidence type="ECO:0000259" key="9">
    <source>
        <dbReference type="SMART" id="SM00893"/>
    </source>
</evidence>
<comment type="caution">
    <text evidence="10">The sequence shown here is derived from an EMBL/GenBank/DDBJ whole genome shotgun (WGS) entry which is preliminary data.</text>
</comment>